<sequence>MRNADASATTLVIAAVAMKNVVKLEHYYSPWELERAIEAFVQYYNQDRYHESLDNVTPADMYFGRYHEIINQRAQIKQQTLQLRRYQNLNSVPDINQAIQSKCLS</sequence>
<protein>
    <recommendedName>
        <fullName evidence="1">Integrase catalytic domain-containing protein</fullName>
    </recommendedName>
</protein>
<evidence type="ECO:0000313" key="2">
    <source>
        <dbReference type="EMBL" id="SVC97037.1"/>
    </source>
</evidence>
<dbReference type="Pfam" id="PF13683">
    <property type="entry name" value="rve_3"/>
    <property type="match status" value="1"/>
</dbReference>
<gene>
    <name evidence="2" type="ORF">METZ01_LOCUS349891</name>
</gene>
<dbReference type="GO" id="GO:0015074">
    <property type="term" value="P:DNA integration"/>
    <property type="evidence" value="ECO:0007669"/>
    <property type="project" value="InterPro"/>
</dbReference>
<feature type="domain" description="Integrase catalytic" evidence="1">
    <location>
        <begin position="25"/>
        <end position="58"/>
    </location>
</feature>
<dbReference type="EMBL" id="UINC01121693">
    <property type="protein sequence ID" value="SVC97037.1"/>
    <property type="molecule type" value="Genomic_DNA"/>
</dbReference>
<organism evidence="2">
    <name type="scientific">marine metagenome</name>
    <dbReference type="NCBI Taxonomy" id="408172"/>
    <lineage>
        <taxon>unclassified sequences</taxon>
        <taxon>metagenomes</taxon>
        <taxon>ecological metagenomes</taxon>
    </lineage>
</organism>
<dbReference type="InterPro" id="IPR001584">
    <property type="entry name" value="Integrase_cat-core"/>
</dbReference>
<dbReference type="InterPro" id="IPR012337">
    <property type="entry name" value="RNaseH-like_sf"/>
</dbReference>
<proteinExistence type="predicted"/>
<dbReference type="SUPFAM" id="SSF53098">
    <property type="entry name" value="Ribonuclease H-like"/>
    <property type="match status" value="1"/>
</dbReference>
<dbReference type="AlphaFoldDB" id="A0A382RIT4"/>
<name>A0A382RIT4_9ZZZZ</name>
<evidence type="ECO:0000259" key="1">
    <source>
        <dbReference type="Pfam" id="PF13683"/>
    </source>
</evidence>
<reference evidence="2" key="1">
    <citation type="submission" date="2018-05" db="EMBL/GenBank/DDBJ databases">
        <authorList>
            <person name="Lanie J.A."/>
            <person name="Ng W.-L."/>
            <person name="Kazmierczak K.M."/>
            <person name="Andrzejewski T.M."/>
            <person name="Davidsen T.M."/>
            <person name="Wayne K.J."/>
            <person name="Tettelin H."/>
            <person name="Glass J.I."/>
            <person name="Rusch D."/>
            <person name="Podicherti R."/>
            <person name="Tsui H.-C.T."/>
            <person name="Winkler M.E."/>
        </authorList>
    </citation>
    <scope>NUCLEOTIDE SEQUENCE</scope>
</reference>
<accession>A0A382RIT4</accession>